<accession>A0ABY1PS32</accession>
<dbReference type="Pfam" id="PF02653">
    <property type="entry name" value="BPD_transp_2"/>
    <property type="match status" value="1"/>
</dbReference>
<dbReference type="InterPro" id="IPR001851">
    <property type="entry name" value="ABC_transp_permease"/>
</dbReference>
<feature type="transmembrane region" description="Helical" evidence="6">
    <location>
        <begin position="97"/>
        <end position="118"/>
    </location>
</feature>
<dbReference type="RefSeq" id="WP_283440527.1">
    <property type="nucleotide sequence ID" value="NZ_FXUL01000001.1"/>
</dbReference>
<reference evidence="7 8" key="1">
    <citation type="submission" date="2017-05" db="EMBL/GenBank/DDBJ databases">
        <authorList>
            <person name="Varghese N."/>
            <person name="Submissions S."/>
        </authorList>
    </citation>
    <scope>NUCLEOTIDE SEQUENCE [LARGE SCALE GENOMIC DNA]</scope>
    <source>
        <strain evidence="7 8">DSM 26001</strain>
    </source>
</reference>
<dbReference type="EMBL" id="FXUL01000001">
    <property type="protein sequence ID" value="SMP44065.1"/>
    <property type="molecule type" value="Genomic_DNA"/>
</dbReference>
<protein>
    <submittedName>
        <fullName evidence="7">Amino acid/amide ABC transporter membrane protein 2, HAAT family</fullName>
    </submittedName>
</protein>
<evidence type="ECO:0000256" key="5">
    <source>
        <dbReference type="ARBA" id="ARBA00023136"/>
    </source>
</evidence>
<feature type="transmembrane region" description="Helical" evidence="6">
    <location>
        <begin position="125"/>
        <end position="142"/>
    </location>
</feature>
<dbReference type="Proteomes" id="UP001158049">
    <property type="component" value="Unassembled WGS sequence"/>
</dbReference>
<dbReference type="CDD" id="cd06581">
    <property type="entry name" value="TM_PBP1_LivM_like"/>
    <property type="match status" value="1"/>
</dbReference>
<feature type="transmembrane region" description="Helical" evidence="6">
    <location>
        <begin position="264"/>
        <end position="289"/>
    </location>
</feature>
<feature type="transmembrane region" description="Helical" evidence="6">
    <location>
        <begin position="52"/>
        <end position="85"/>
    </location>
</feature>
<evidence type="ECO:0000256" key="6">
    <source>
        <dbReference type="SAM" id="Phobius"/>
    </source>
</evidence>
<keyword evidence="4 6" id="KW-1133">Transmembrane helix</keyword>
<gene>
    <name evidence="7" type="ORF">SAMN06295970_101383</name>
</gene>
<keyword evidence="3 6" id="KW-0812">Transmembrane</keyword>
<feature type="transmembrane region" description="Helical" evidence="6">
    <location>
        <begin position="223"/>
        <end position="244"/>
    </location>
</feature>
<dbReference type="InterPro" id="IPR043428">
    <property type="entry name" value="LivM-like"/>
</dbReference>
<dbReference type="PANTHER" id="PTHR30482:SF17">
    <property type="entry name" value="ABC TRANSPORTER ATP-BINDING PROTEIN"/>
    <property type="match status" value="1"/>
</dbReference>
<evidence type="ECO:0000256" key="4">
    <source>
        <dbReference type="ARBA" id="ARBA00022989"/>
    </source>
</evidence>
<feature type="transmembrane region" description="Helical" evidence="6">
    <location>
        <begin position="178"/>
        <end position="197"/>
    </location>
</feature>
<feature type="transmembrane region" description="Helical" evidence="6">
    <location>
        <begin position="310"/>
        <end position="329"/>
    </location>
</feature>
<keyword evidence="2" id="KW-1003">Cell membrane</keyword>
<proteinExistence type="predicted"/>
<evidence type="ECO:0000313" key="8">
    <source>
        <dbReference type="Proteomes" id="UP001158049"/>
    </source>
</evidence>
<evidence type="ECO:0000256" key="3">
    <source>
        <dbReference type="ARBA" id="ARBA00022692"/>
    </source>
</evidence>
<sequence>MTSTPLPLAAAPAGASRRGLQASLLPLAVAVLLSLLPSFLSSYGSDLVLRIMVYAIFALSLELLVGTTGLVSLGHAGFFGIAAYVTVLASGDNAASIAWLLPAAMLAAGLYALVTGALSLRTRGVYFIMVTLAFAQMAYFVFHDTPIGGGSDGMFLTSRPVLAAGGVTLLDLEKSSHVYYLALGCLVATYALLAAVLRSRFGHALAGIRINEQRMRAAGYHTYWYKLAAFVLAAMLAGVAGFLMAAKNGAVNPELLSWHESGGVLMMIILGGLGSLRGAVLGAIAFVLLKEFYASSAILGSIAERWQLTLGLTMILFVALMPQGLIGLARRWKRSPEAGHAH</sequence>
<name>A0ABY1PS32_9BURK</name>
<keyword evidence="8" id="KW-1185">Reference proteome</keyword>
<organism evidence="7 8">
    <name type="scientific">Noviherbaspirillum suwonense</name>
    <dbReference type="NCBI Taxonomy" id="1224511"/>
    <lineage>
        <taxon>Bacteria</taxon>
        <taxon>Pseudomonadati</taxon>
        <taxon>Pseudomonadota</taxon>
        <taxon>Betaproteobacteria</taxon>
        <taxon>Burkholderiales</taxon>
        <taxon>Oxalobacteraceae</taxon>
        <taxon>Noviherbaspirillum</taxon>
    </lineage>
</organism>
<dbReference type="PANTHER" id="PTHR30482">
    <property type="entry name" value="HIGH-AFFINITY BRANCHED-CHAIN AMINO ACID TRANSPORT SYSTEM PERMEASE"/>
    <property type="match status" value="1"/>
</dbReference>
<evidence type="ECO:0000313" key="7">
    <source>
        <dbReference type="EMBL" id="SMP44065.1"/>
    </source>
</evidence>
<evidence type="ECO:0000256" key="2">
    <source>
        <dbReference type="ARBA" id="ARBA00022475"/>
    </source>
</evidence>
<comment type="subcellular location">
    <subcellularLocation>
        <location evidence="1">Cell membrane</location>
        <topology evidence="1">Multi-pass membrane protein</topology>
    </subcellularLocation>
</comment>
<evidence type="ECO:0000256" key="1">
    <source>
        <dbReference type="ARBA" id="ARBA00004651"/>
    </source>
</evidence>
<comment type="caution">
    <text evidence="7">The sequence shown here is derived from an EMBL/GenBank/DDBJ whole genome shotgun (WGS) entry which is preliminary data.</text>
</comment>
<keyword evidence="5 6" id="KW-0472">Membrane</keyword>
<feature type="transmembrane region" description="Helical" evidence="6">
    <location>
        <begin position="20"/>
        <end position="40"/>
    </location>
</feature>